<dbReference type="EMBL" id="UINC01001120">
    <property type="protein sequence ID" value="SUZ71420.1"/>
    <property type="molecule type" value="Genomic_DNA"/>
</dbReference>
<organism evidence="1">
    <name type="scientific">marine metagenome</name>
    <dbReference type="NCBI Taxonomy" id="408172"/>
    <lineage>
        <taxon>unclassified sequences</taxon>
        <taxon>metagenomes</taxon>
        <taxon>ecological metagenomes</taxon>
    </lineage>
</organism>
<gene>
    <name evidence="1" type="ORF">METZ01_LOCUS24274</name>
</gene>
<proteinExistence type="predicted"/>
<name>A0A381PX07_9ZZZZ</name>
<accession>A0A381PX07</accession>
<protein>
    <submittedName>
        <fullName evidence="1">Uncharacterized protein</fullName>
    </submittedName>
</protein>
<dbReference type="AlphaFoldDB" id="A0A381PX07"/>
<evidence type="ECO:0000313" key="1">
    <source>
        <dbReference type="EMBL" id="SUZ71420.1"/>
    </source>
</evidence>
<reference evidence="1" key="1">
    <citation type="submission" date="2018-05" db="EMBL/GenBank/DDBJ databases">
        <authorList>
            <person name="Lanie J.A."/>
            <person name="Ng W.-L."/>
            <person name="Kazmierczak K.M."/>
            <person name="Andrzejewski T.M."/>
            <person name="Davidsen T.M."/>
            <person name="Wayne K.J."/>
            <person name="Tettelin H."/>
            <person name="Glass J.I."/>
            <person name="Rusch D."/>
            <person name="Podicherti R."/>
            <person name="Tsui H.-C.T."/>
            <person name="Winkler M.E."/>
        </authorList>
    </citation>
    <scope>NUCLEOTIDE SEQUENCE</scope>
</reference>
<sequence length="131" mass="14990">MNRDKIAEMLDPILSQIEKRSAVADTFVDKETYRLYLTTFWANLVMDPEEAELTETDLETAHSVINGIANEILGESEAITESFRFIASRSGETAMNKAKLSKSHKDLLTYFSSMILDPDGHRKWMSELRDR</sequence>